<keyword evidence="1" id="KW-0812">Transmembrane</keyword>
<gene>
    <name evidence="3" type="ORF">F4554_003951</name>
</gene>
<feature type="signal peptide" evidence="2">
    <location>
        <begin position="1"/>
        <end position="27"/>
    </location>
</feature>
<dbReference type="RefSeq" id="WP_179788910.1">
    <property type="nucleotide sequence ID" value="NZ_BAAARR010000023.1"/>
</dbReference>
<protein>
    <recommendedName>
        <fullName evidence="5">CHRD domain-containing protein</fullName>
    </recommendedName>
</protein>
<dbReference type="AlphaFoldDB" id="A0A852ZG85"/>
<evidence type="ECO:0000256" key="1">
    <source>
        <dbReference type="SAM" id="Phobius"/>
    </source>
</evidence>
<evidence type="ECO:0000313" key="4">
    <source>
        <dbReference type="Proteomes" id="UP000579605"/>
    </source>
</evidence>
<sequence>MRSTTKVLATVPAALTLALFGASAASAASLHEHSSDRTFHMKLTDTMGNKSGSKAEATIWLKGDALTVDIDGTGFTPNSPHAQHFHGSFTDNKNFTCPTHSADKNGDGQVDVEEGLPMYGDVILSLTTKGDTSPKSGLAVDRMPMADAQGNLHYKRTIQLPAGAGEKLRNLHIVQHGLDANGNGKYDMQALGESTFAKSLGVSGIPEEATNPATCGTVSGAAAGAMPTGGVETGNGSTQGPEALGAIGLGVAALAGAGGALAYRRRVAATTR</sequence>
<keyword evidence="2" id="KW-0732">Signal</keyword>
<accession>A0A852ZG85</accession>
<keyword evidence="1" id="KW-0472">Membrane</keyword>
<feature type="transmembrane region" description="Helical" evidence="1">
    <location>
        <begin position="243"/>
        <end position="263"/>
    </location>
</feature>
<dbReference type="Proteomes" id="UP000579605">
    <property type="component" value="Unassembled WGS sequence"/>
</dbReference>
<dbReference type="EMBL" id="JACBZH010000001">
    <property type="protein sequence ID" value="NYH91313.1"/>
    <property type="molecule type" value="Genomic_DNA"/>
</dbReference>
<evidence type="ECO:0000313" key="3">
    <source>
        <dbReference type="EMBL" id="NYH91313.1"/>
    </source>
</evidence>
<reference evidence="3 4" key="1">
    <citation type="submission" date="2020-07" db="EMBL/GenBank/DDBJ databases">
        <title>Sequencing the genomes of 1000 actinobacteria strains.</title>
        <authorList>
            <person name="Klenk H.-P."/>
        </authorList>
    </citation>
    <scope>NUCLEOTIDE SEQUENCE [LARGE SCALE GENOMIC DNA]</scope>
    <source>
        <strain evidence="3 4">DSM 18448</strain>
    </source>
</reference>
<keyword evidence="1" id="KW-1133">Transmembrane helix</keyword>
<comment type="caution">
    <text evidence="3">The sequence shown here is derived from an EMBL/GenBank/DDBJ whole genome shotgun (WGS) entry which is preliminary data.</text>
</comment>
<name>A0A852ZG85_9ACTN</name>
<feature type="chain" id="PRO_5032898876" description="CHRD domain-containing protein" evidence="2">
    <location>
        <begin position="28"/>
        <end position="272"/>
    </location>
</feature>
<organism evidence="3 4">
    <name type="scientific">Actinopolymorpha rutila</name>
    <dbReference type="NCBI Taxonomy" id="446787"/>
    <lineage>
        <taxon>Bacteria</taxon>
        <taxon>Bacillati</taxon>
        <taxon>Actinomycetota</taxon>
        <taxon>Actinomycetes</taxon>
        <taxon>Propionibacteriales</taxon>
        <taxon>Actinopolymorphaceae</taxon>
        <taxon>Actinopolymorpha</taxon>
    </lineage>
</organism>
<proteinExistence type="predicted"/>
<evidence type="ECO:0008006" key="5">
    <source>
        <dbReference type="Google" id="ProtNLM"/>
    </source>
</evidence>
<evidence type="ECO:0000256" key="2">
    <source>
        <dbReference type="SAM" id="SignalP"/>
    </source>
</evidence>
<keyword evidence="4" id="KW-1185">Reference proteome</keyword>